<dbReference type="EnsemblMetazoa" id="PPA06864.1">
    <property type="protein sequence ID" value="PPA06864.1"/>
    <property type="gene ID" value="WBGene00096418"/>
</dbReference>
<dbReference type="OrthoDB" id="70376at2759"/>
<proteinExistence type="predicted"/>
<feature type="region of interest" description="Disordered" evidence="1">
    <location>
        <begin position="73"/>
        <end position="108"/>
    </location>
</feature>
<evidence type="ECO:0000313" key="3">
    <source>
        <dbReference type="Proteomes" id="UP000005239"/>
    </source>
</evidence>
<keyword evidence="3" id="KW-1185">Reference proteome</keyword>
<gene>
    <name evidence="2" type="primary">WBGene00096418</name>
</gene>
<protein>
    <submittedName>
        <fullName evidence="2">Uncharacterized protein</fullName>
    </submittedName>
</protein>
<feature type="compositionally biased region" description="Basic and acidic residues" evidence="1">
    <location>
        <begin position="73"/>
        <end position="99"/>
    </location>
</feature>
<accession>A0A8R1YA24</accession>
<sequence length="312" mass="36395">MKKKERKEEKQQEKWKAINWMDRKRQDHQTLPKYVRPALYLQYTKVLEEIDQMKKGIHPKDLDKELKAMEEECKERAEESRRRQERKYNEKKGVLDKKHGTGTSQQSRVLKEKRDELYAWMMEDVEERLRSIDTDSNEAEPFWIEGLSGKKFLRSGRPAVASTPIDYVPGSDMDLNKKRKPNMQPLSYLISESGIYRDLRRLGMLDALHSRSVSIYKAQIDNQKLTYEGRAYPRGQPLFIQTSAFAWFPVMILSMSEGWIQFRSSIPGDTRCVTATIEDLEAGRVLVSKFPRDANAPPPLPVSQFPPVITLQ</sequence>
<evidence type="ECO:0000256" key="1">
    <source>
        <dbReference type="SAM" id="MobiDB-lite"/>
    </source>
</evidence>
<accession>A0A2A6BD20</accession>
<name>A0A2A6BD20_PRIPA</name>
<evidence type="ECO:0000313" key="2">
    <source>
        <dbReference type="EnsemblMetazoa" id="PPA06864.1"/>
    </source>
</evidence>
<reference evidence="3" key="1">
    <citation type="journal article" date="2008" name="Nat. Genet.">
        <title>The Pristionchus pacificus genome provides a unique perspective on nematode lifestyle and parasitism.</title>
        <authorList>
            <person name="Dieterich C."/>
            <person name="Clifton S.W."/>
            <person name="Schuster L.N."/>
            <person name="Chinwalla A."/>
            <person name="Delehaunty K."/>
            <person name="Dinkelacker I."/>
            <person name="Fulton L."/>
            <person name="Fulton R."/>
            <person name="Godfrey J."/>
            <person name="Minx P."/>
            <person name="Mitreva M."/>
            <person name="Roeseler W."/>
            <person name="Tian H."/>
            <person name="Witte H."/>
            <person name="Yang S.P."/>
            <person name="Wilson R.K."/>
            <person name="Sommer R.J."/>
        </authorList>
    </citation>
    <scope>NUCLEOTIDE SEQUENCE [LARGE SCALE GENOMIC DNA]</scope>
    <source>
        <strain evidence="3">PS312</strain>
    </source>
</reference>
<reference evidence="2" key="2">
    <citation type="submission" date="2022-06" db="UniProtKB">
        <authorList>
            <consortium name="EnsemblMetazoa"/>
        </authorList>
    </citation>
    <scope>IDENTIFICATION</scope>
    <source>
        <strain evidence="2">PS312</strain>
    </source>
</reference>
<dbReference type="AlphaFoldDB" id="A0A2A6BD20"/>
<organism evidence="2 3">
    <name type="scientific">Pristionchus pacificus</name>
    <name type="common">Parasitic nematode worm</name>
    <dbReference type="NCBI Taxonomy" id="54126"/>
    <lineage>
        <taxon>Eukaryota</taxon>
        <taxon>Metazoa</taxon>
        <taxon>Ecdysozoa</taxon>
        <taxon>Nematoda</taxon>
        <taxon>Chromadorea</taxon>
        <taxon>Rhabditida</taxon>
        <taxon>Rhabditina</taxon>
        <taxon>Diplogasteromorpha</taxon>
        <taxon>Diplogasteroidea</taxon>
        <taxon>Neodiplogasteridae</taxon>
        <taxon>Pristionchus</taxon>
    </lineage>
</organism>
<dbReference type="Proteomes" id="UP000005239">
    <property type="component" value="Unassembled WGS sequence"/>
</dbReference>